<dbReference type="InterPro" id="IPR014874">
    <property type="entry name" value="Staphylocoagulase_N"/>
</dbReference>
<dbReference type="RefSeq" id="WP_031587993.1">
    <property type="nucleotide sequence ID" value="NZ_CAKOFC010000002.1"/>
</dbReference>
<gene>
    <name evidence="4" type="primary">vwb</name>
</gene>
<dbReference type="SMR" id="A0A2Z4N9L8"/>
<protein>
    <submittedName>
        <fullName evidence="4">Coagulase</fullName>
    </submittedName>
</protein>
<feature type="domain" description="Staphylocoagulase N-terminal subdomain 1" evidence="3">
    <location>
        <begin position="76"/>
        <end position="272"/>
    </location>
</feature>
<evidence type="ECO:0000256" key="1">
    <source>
        <dbReference type="SAM" id="Coils"/>
    </source>
</evidence>
<keyword evidence="1" id="KW-0175">Coiled coil</keyword>
<dbReference type="NCBIfam" id="NF033750">
    <property type="entry name" value="vWF_bind_Staph"/>
    <property type="match status" value="1"/>
</dbReference>
<evidence type="ECO:0000259" key="3">
    <source>
        <dbReference type="Pfam" id="PF08764"/>
    </source>
</evidence>
<evidence type="ECO:0000256" key="2">
    <source>
        <dbReference type="SAM" id="MobiDB-lite"/>
    </source>
</evidence>
<dbReference type="SUPFAM" id="SSF101094">
    <property type="entry name" value="Staphylocoagulase"/>
    <property type="match status" value="2"/>
</dbReference>
<dbReference type="Gene3D" id="1.20.120.760">
    <property type="entry name" value="Staphylcoagulase, helix bundle, domain 2"/>
    <property type="match status" value="1"/>
</dbReference>
<feature type="coiled-coil region" evidence="1">
    <location>
        <begin position="121"/>
        <end position="173"/>
    </location>
</feature>
<name>A0A2Z4N9L8_STAAU</name>
<organism evidence="4">
    <name type="scientific">Staphylococcus aureus</name>
    <dbReference type="NCBI Taxonomy" id="1280"/>
    <lineage>
        <taxon>Bacteria</taxon>
        <taxon>Bacillati</taxon>
        <taxon>Bacillota</taxon>
        <taxon>Bacilli</taxon>
        <taxon>Bacillales</taxon>
        <taxon>Staphylococcaceae</taxon>
        <taxon>Staphylococcus</taxon>
    </lineage>
</organism>
<sequence length="496" mass="57560">MKKKVLILTLGALCVSQLWNSDNASAIVTGEANVYKSSSLNVGGYVSSSEQAKRYLDSLDDLIYYNSVNRHAGYEEPEYKEVYDKYQKKFLAEIDAVNKFRQEQKKVDNYNRNNYSYGLTYERYINVYNSLKANREEFDKEVKKIEDKYEDLTRFYEIKQEQVNQEMNKLENQILMIGQAFIKTNRKAVLDMYNRLDMVVGTTEQERQNMLPTNERMRKIKIEDLETIIDEFFNDIGEKRPENIPALTNDEHKNKEMVTKLKSDTEAAKKDVSKRSKRSLDKQNHSSLSEEVSEEQKVKYNKEMEEIKEKFLAKSKFTNPVVSLIDDEDDNGKDKQLIISTPTNKPVAPPTYTETTTQVPMPAVERQTQQQIIYNAPKQLAGLNGESHDFKITHQSPETSNHTYNNLVEFEEASVVPDNRAGSLVGFSQTDSSHLTEREKRVIKREHVREAQKLVDNYKDTHSYNDRVKAQQKVNTLSAGHQKRFNKQINKVYSGQ</sequence>
<accession>A0A2Z4N9L8</accession>
<proteinExistence type="predicted"/>
<dbReference type="Pfam" id="PF08764">
    <property type="entry name" value="Coagulase"/>
    <property type="match status" value="1"/>
</dbReference>
<dbReference type="AlphaFoldDB" id="A0A2Z4N9L8"/>
<evidence type="ECO:0000313" key="4">
    <source>
        <dbReference type="EMBL" id="AWX67528.1"/>
    </source>
</evidence>
<dbReference type="InterPro" id="IPR043071">
    <property type="entry name" value="Staphylcoagulase_N_2"/>
</dbReference>
<feature type="compositionally biased region" description="Basic and acidic residues" evidence="2">
    <location>
        <begin position="260"/>
        <end position="284"/>
    </location>
</feature>
<feature type="region of interest" description="Disordered" evidence="2">
    <location>
        <begin position="260"/>
        <end position="296"/>
    </location>
</feature>
<dbReference type="EMBL" id="MF677900">
    <property type="protein sequence ID" value="AWX67528.1"/>
    <property type="molecule type" value="Genomic_DNA"/>
</dbReference>
<reference evidence="4" key="1">
    <citation type="submission" date="2017-08" db="EMBL/GenBank/DDBJ databases">
        <title>Novel type of genome island.</title>
        <authorList>
            <person name="Yan H."/>
            <person name="Shi L."/>
            <person name="Zhou W."/>
        </authorList>
    </citation>
    <scope>NUCLEOTIDE SEQUENCE</scope>
    <source>
        <strain evidence="4">M3</strain>
    </source>
</reference>